<keyword evidence="1 8" id="KW-0723">Serine/threonine-protein kinase</keyword>
<feature type="binding site" evidence="7">
    <location>
        <position position="111"/>
    </location>
    <ligand>
        <name>ATP</name>
        <dbReference type="ChEBI" id="CHEBI:30616"/>
    </ligand>
</feature>
<dbReference type="PANTHER" id="PTHR24345:SF0">
    <property type="entry name" value="CELL CYCLE SERINE_THREONINE-PROTEIN KINASE CDC5_MSD2"/>
    <property type="match status" value="1"/>
</dbReference>
<feature type="region of interest" description="Disordered" evidence="9">
    <location>
        <begin position="1"/>
        <end position="61"/>
    </location>
</feature>
<dbReference type="CDD" id="cd13118">
    <property type="entry name" value="POLO_box_1"/>
    <property type="match status" value="1"/>
</dbReference>
<gene>
    <name evidence="13" type="ORF">BON22_1627</name>
    <name evidence="12" type="ORF">CYFA0S_01e16996g</name>
</gene>
<evidence type="ECO:0000256" key="5">
    <source>
        <dbReference type="ARBA" id="ARBA00022777"/>
    </source>
</evidence>
<dbReference type="SUPFAM" id="SSF82615">
    <property type="entry name" value="Polo-box domain"/>
    <property type="match status" value="2"/>
</dbReference>
<dbReference type="InterPro" id="IPR033701">
    <property type="entry name" value="POLO_box_1"/>
</dbReference>
<evidence type="ECO:0000313" key="13">
    <source>
        <dbReference type="EMBL" id="ONH68546.1"/>
    </source>
</evidence>
<dbReference type="GO" id="GO:0000922">
    <property type="term" value="C:spindle pole"/>
    <property type="evidence" value="ECO:0007669"/>
    <property type="project" value="TreeGrafter"/>
</dbReference>
<dbReference type="PROSITE" id="PS00108">
    <property type="entry name" value="PROTEIN_KINASE_ST"/>
    <property type="match status" value="1"/>
</dbReference>
<feature type="domain" description="POLO box" evidence="11">
    <location>
        <begin position="489"/>
        <end position="571"/>
    </location>
</feature>
<organism evidence="12">
    <name type="scientific">Cyberlindnera fabianii</name>
    <name type="common">Yeast</name>
    <name type="synonym">Hansenula fabianii</name>
    <dbReference type="NCBI Taxonomy" id="36022"/>
    <lineage>
        <taxon>Eukaryota</taxon>
        <taxon>Fungi</taxon>
        <taxon>Dikarya</taxon>
        <taxon>Ascomycota</taxon>
        <taxon>Saccharomycotina</taxon>
        <taxon>Saccharomycetes</taxon>
        <taxon>Phaffomycetales</taxon>
        <taxon>Phaffomycetaceae</taxon>
        <taxon>Cyberlindnera</taxon>
    </lineage>
</organism>
<evidence type="ECO:0000256" key="2">
    <source>
        <dbReference type="ARBA" id="ARBA00022679"/>
    </source>
</evidence>
<keyword evidence="2 8" id="KW-0808">Transferase</keyword>
<dbReference type="PROSITE" id="PS00107">
    <property type="entry name" value="PROTEIN_KINASE_ATP"/>
    <property type="match status" value="1"/>
</dbReference>
<dbReference type="Gene3D" id="1.10.510.10">
    <property type="entry name" value="Transferase(Phosphotransferase) domain 1"/>
    <property type="match status" value="1"/>
</dbReference>
<evidence type="ECO:0000313" key="12">
    <source>
        <dbReference type="EMBL" id="CDR37779.1"/>
    </source>
</evidence>
<dbReference type="Gene3D" id="3.30.1120.30">
    <property type="entry name" value="POLO box domain"/>
    <property type="match status" value="2"/>
</dbReference>
<dbReference type="EC" id="2.7.11.21" evidence="8"/>
<dbReference type="VEuPathDB" id="FungiDB:BON22_1627"/>
<evidence type="ECO:0000256" key="8">
    <source>
        <dbReference type="RuleBase" id="RU361162"/>
    </source>
</evidence>
<dbReference type="PANTHER" id="PTHR24345">
    <property type="entry name" value="SERINE/THREONINE-PROTEIN KINASE PLK"/>
    <property type="match status" value="1"/>
</dbReference>
<evidence type="ECO:0000256" key="1">
    <source>
        <dbReference type="ARBA" id="ARBA00022527"/>
    </source>
</evidence>
<keyword evidence="3" id="KW-0677">Repeat</keyword>
<dbReference type="AlphaFoldDB" id="A0A061ASS6"/>
<name>A0A061ASS6_CYBFA</name>
<comment type="similarity">
    <text evidence="8">Belongs to the protein kinase superfamily. Ser/Thr protein kinase family. CDC5/Polo subfamily.</text>
</comment>
<feature type="compositionally biased region" description="Basic and acidic residues" evidence="9">
    <location>
        <begin position="30"/>
        <end position="51"/>
    </location>
</feature>
<reference evidence="13" key="3">
    <citation type="submission" date="2017-01" db="EMBL/GenBank/DDBJ databases">
        <authorList>
            <person name="Mah S.A."/>
            <person name="Swanson W.J."/>
            <person name="Moy G.W."/>
            <person name="Vacquier V.D."/>
        </authorList>
    </citation>
    <scope>NUCLEOTIDE SEQUENCE [LARGE SCALE GENOMIC DNA]</scope>
    <source>
        <strain evidence="13">65</strain>
    </source>
</reference>
<dbReference type="GO" id="GO:0005524">
    <property type="term" value="F:ATP binding"/>
    <property type="evidence" value="ECO:0007669"/>
    <property type="project" value="UniProtKB-UniRule"/>
</dbReference>
<evidence type="ECO:0000256" key="4">
    <source>
        <dbReference type="ARBA" id="ARBA00022741"/>
    </source>
</evidence>
<dbReference type="Pfam" id="PF00069">
    <property type="entry name" value="Pkinase"/>
    <property type="match status" value="1"/>
</dbReference>
<dbReference type="InterPro" id="IPR033695">
    <property type="entry name" value="POLO_box_2"/>
</dbReference>
<dbReference type="FunFam" id="3.30.200.20:FF:000091">
    <property type="entry name" value="Serine/threonine-protein kinase PLK"/>
    <property type="match status" value="1"/>
</dbReference>
<keyword evidence="5 8" id="KW-0418">Kinase</keyword>
<feature type="domain" description="POLO box" evidence="11">
    <location>
        <begin position="590"/>
        <end position="677"/>
    </location>
</feature>
<dbReference type="OMA" id="IQIHKSM"/>
<evidence type="ECO:0000259" key="11">
    <source>
        <dbReference type="PROSITE" id="PS50078"/>
    </source>
</evidence>
<protein>
    <recommendedName>
        <fullName evidence="8">Serine/threonine-protein kinase</fullName>
        <ecNumber evidence="8">2.7.11.21</ecNumber>
    </recommendedName>
</protein>
<evidence type="ECO:0000313" key="14">
    <source>
        <dbReference type="Proteomes" id="UP000189513"/>
    </source>
</evidence>
<dbReference type="GO" id="GO:0005816">
    <property type="term" value="C:spindle pole body"/>
    <property type="evidence" value="ECO:0007669"/>
    <property type="project" value="TreeGrafter"/>
</dbReference>
<proteinExistence type="inferred from homology"/>
<dbReference type="PROSITE" id="PS50011">
    <property type="entry name" value="PROTEIN_KINASE_DOM"/>
    <property type="match status" value="1"/>
</dbReference>
<dbReference type="InterPro" id="IPR000719">
    <property type="entry name" value="Prot_kinase_dom"/>
</dbReference>
<evidence type="ECO:0000256" key="3">
    <source>
        <dbReference type="ARBA" id="ARBA00022737"/>
    </source>
</evidence>
<dbReference type="CDD" id="cd14099">
    <property type="entry name" value="STKc_PLK"/>
    <property type="match status" value="1"/>
</dbReference>
<dbReference type="InterPro" id="IPR011009">
    <property type="entry name" value="Kinase-like_dom_sf"/>
</dbReference>
<dbReference type="EMBL" id="MPUK01000002">
    <property type="protein sequence ID" value="ONH68546.1"/>
    <property type="molecule type" value="Genomic_DNA"/>
</dbReference>
<dbReference type="PROSITE" id="PS50078">
    <property type="entry name" value="POLO_BOX"/>
    <property type="match status" value="2"/>
</dbReference>
<sequence length="679" mass="77050">MATARGQPLQALGARELNSRAHITPLKSTRKLENHNQDALKAQKDTQQPKDKAKKKREKLSSLCKTPPSLIRTRTGKDYKRGLFLGEGGFARCFQIRDDSGKVFAAKTVAKASIKSDKTKTKLLSEIKIHKSMTHPNIVQFVDCFEDDVNVYILLEICPNQSLMDLLKKRKVLTEPEVRFFMTQIIGGIRYMHTRRVIHRDLKLGNIFFDPEMNLKIGDFGLAAVLQASNERKYTICGTPNYIAPEVLTGKTTGHSYEVDIWSIGVMMYALLIGKPPFQSKDVSEIYERIKRNDYGFPSEKPISKEAKSLIKDILTTNPVTRPTLDEILEYDFFKGPFPEKITVETLVSQPEFSDLGRSQSQMNFLNAKRNAGLIHTSHANPVEILKTDLESEKPKALLPQSLSPGNTKSKYKEVMDPTLRPKKYDDGKLGKARRLEDGSLRRTQAASLSESILQQECANTLNGISISERQAKMRNLRESDDELRTPILISKWVDYSNKHGFSYQLSTDDIGVLFNDGNTLLRISHTDAFWYIINDFTGGWLAQEYSINSAPHHLSRQVEITEFFAKYMKTNLCKVSNDDDSLVEHEEIFLRRYTRDDQFVMFELSNGSFQFNFKDHHKICISQTGSVITYISPDRSSETCLLSSVLKNNGFPGVAEDIGLTDKLHLIKAALKEKINNN</sequence>
<evidence type="ECO:0000256" key="7">
    <source>
        <dbReference type="PROSITE-ProRule" id="PRU10141"/>
    </source>
</evidence>
<reference evidence="12" key="1">
    <citation type="journal article" date="2014" name="Genome Announc.">
        <title>Genome sequence of the yeast Cyberlindnera fabianii (Hansenula fabianii).</title>
        <authorList>
            <person name="Freel K.C."/>
            <person name="Sarilar V."/>
            <person name="Neuveglise C."/>
            <person name="Devillers H."/>
            <person name="Friedrich A."/>
            <person name="Schacherer J."/>
        </authorList>
    </citation>
    <scope>NUCLEOTIDE SEQUENCE</scope>
    <source>
        <strain evidence="12">YJS4271</strain>
    </source>
</reference>
<dbReference type="Pfam" id="PF00659">
    <property type="entry name" value="POLO_box"/>
    <property type="match status" value="2"/>
</dbReference>
<dbReference type="OrthoDB" id="408964at2759"/>
<dbReference type="SUPFAM" id="SSF56112">
    <property type="entry name" value="Protein kinase-like (PK-like)"/>
    <property type="match status" value="1"/>
</dbReference>
<reference evidence="14" key="2">
    <citation type="journal article" date="2017" name="Genome Announc.">
        <title>Genome sequences of Cyberlindnera fabianii 65, Pichia kudriavzevii 129, and Saccharomyces cerevisiae 131 isolated from fermented masau fruits in Zimbabwe.</title>
        <authorList>
            <person name="van Rijswijck I.M.H."/>
            <person name="Derks M.F.L."/>
            <person name="Abee T."/>
            <person name="de Ridder D."/>
            <person name="Smid E.J."/>
        </authorList>
    </citation>
    <scope>NUCLEOTIDE SEQUENCE [LARGE SCALE GENOMIC DNA]</scope>
    <source>
        <strain evidence="14">65</strain>
    </source>
</reference>
<accession>A0A061ASS6</accession>
<dbReference type="InterPro" id="IPR000959">
    <property type="entry name" value="POLO_box_dom"/>
</dbReference>
<evidence type="ECO:0000256" key="9">
    <source>
        <dbReference type="SAM" id="MobiDB-lite"/>
    </source>
</evidence>
<dbReference type="Proteomes" id="UP000189513">
    <property type="component" value="Unassembled WGS sequence"/>
</dbReference>
<dbReference type="STRING" id="36022.A0A061ASS6"/>
<dbReference type="GO" id="GO:0007052">
    <property type="term" value="P:mitotic spindle organization"/>
    <property type="evidence" value="ECO:0007669"/>
    <property type="project" value="TreeGrafter"/>
</dbReference>
<dbReference type="EMBL" id="LK052886">
    <property type="protein sequence ID" value="CDR37779.1"/>
    <property type="molecule type" value="Genomic_DNA"/>
</dbReference>
<dbReference type="GO" id="GO:0004674">
    <property type="term" value="F:protein serine/threonine kinase activity"/>
    <property type="evidence" value="ECO:0007669"/>
    <property type="project" value="UniProtKB-KW"/>
</dbReference>
<evidence type="ECO:0000256" key="6">
    <source>
        <dbReference type="ARBA" id="ARBA00022840"/>
    </source>
</evidence>
<dbReference type="GO" id="GO:0005634">
    <property type="term" value="C:nucleus"/>
    <property type="evidence" value="ECO:0007669"/>
    <property type="project" value="TreeGrafter"/>
</dbReference>
<evidence type="ECO:0000259" key="10">
    <source>
        <dbReference type="PROSITE" id="PS50011"/>
    </source>
</evidence>
<dbReference type="FunFam" id="1.10.510.10:FF:000647">
    <property type="entry name" value="Serine/threonine-protein kinase"/>
    <property type="match status" value="1"/>
</dbReference>
<dbReference type="InterPro" id="IPR008271">
    <property type="entry name" value="Ser/Thr_kinase_AS"/>
</dbReference>
<dbReference type="InterPro" id="IPR036947">
    <property type="entry name" value="POLO_box_dom_sf"/>
</dbReference>
<dbReference type="Gene3D" id="3.30.200.20">
    <property type="entry name" value="Phosphorylase Kinase, domain 1"/>
    <property type="match status" value="1"/>
</dbReference>
<keyword evidence="6 7" id="KW-0067">ATP-binding</keyword>
<dbReference type="CDD" id="cd13117">
    <property type="entry name" value="POLO_box_2"/>
    <property type="match status" value="1"/>
</dbReference>
<dbReference type="GO" id="GO:0000776">
    <property type="term" value="C:kinetochore"/>
    <property type="evidence" value="ECO:0007669"/>
    <property type="project" value="TreeGrafter"/>
</dbReference>
<feature type="domain" description="Protein kinase" evidence="10">
    <location>
        <begin position="79"/>
        <end position="334"/>
    </location>
</feature>
<dbReference type="FunFam" id="3.30.1120.30:FF:000005">
    <property type="entry name" value="Serine/threonine-protein kinase"/>
    <property type="match status" value="1"/>
</dbReference>
<keyword evidence="14" id="KW-1185">Reference proteome</keyword>
<comment type="catalytic activity">
    <reaction evidence="8">
        <text>L-threonyl-[protein] + ATP = O-phospho-L-threonyl-[protein] + ADP + H(+)</text>
        <dbReference type="Rhea" id="RHEA:46608"/>
        <dbReference type="Rhea" id="RHEA-COMP:11060"/>
        <dbReference type="Rhea" id="RHEA-COMP:11605"/>
        <dbReference type="ChEBI" id="CHEBI:15378"/>
        <dbReference type="ChEBI" id="CHEBI:30013"/>
        <dbReference type="ChEBI" id="CHEBI:30616"/>
        <dbReference type="ChEBI" id="CHEBI:61977"/>
        <dbReference type="ChEBI" id="CHEBI:456216"/>
        <dbReference type="EC" id="2.7.11.21"/>
    </reaction>
</comment>
<dbReference type="GO" id="GO:0005737">
    <property type="term" value="C:cytoplasm"/>
    <property type="evidence" value="ECO:0007669"/>
    <property type="project" value="TreeGrafter"/>
</dbReference>
<dbReference type="InterPro" id="IPR017441">
    <property type="entry name" value="Protein_kinase_ATP_BS"/>
</dbReference>
<keyword evidence="4 7" id="KW-0547">Nucleotide-binding</keyword>
<dbReference type="SMART" id="SM00220">
    <property type="entry name" value="S_TKc"/>
    <property type="match status" value="1"/>
</dbReference>